<dbReference type="CDD" id="cd14498">
    <property type="entry name" value="DSP"/>
    <property type="match status" value="1"/>
</dbReference>
<dbReference type="PROSITE" id="PS50056">
    <property type="entry name" value="TYR_PHOSPHATASE_2"/>
    <property type="match status" value="1"/>
</dbReference>
<dbReference type="EMBL" id="FOVR01000011">
    <property type="protein sequence ID" value="SFO68983.1"/>
    <property type="molecule type" value="Genomic_DNA"/>
</dbReference>
<dbReference type="STRING" id="655353.SAMN04488056_11113"/>
<feature type="domain" description="Tyrosine specific protein phosphatases" evidence="1">
    <location>
        <begin position="117"/>
        <end position="171"/>
    </location>
</feature>
<name>A0A1I5J8R1_9HYPH</name>
<dbReference type="SUPFAM" id="SSF52799">
    <property type="entry name" value="(Phosphotyrosine protein) phosphatases II"/>
    <property type="match status" value="1"/>
</dbReference>
<gene>
    <name evidence="2" type="ORF">SAMN04488056_11113</name>
</gene>
<protein>
    <recommendedName>
        <fullName evidence="1">Tyrosine specific protein phosphatases domain-containing protein</fullName>
    </recommendedName>
</protein>
<dbReference type="Proteomes" id="UP000199236">
    <property type="component" value="Unassembled WGS sequence"/>
</dbReference>
<dbReference type="Gene3D" id="3.90.190.10">
    <property type="entry name" value="Protein tyrosine phosphatase superfamily"/>
    <property type="match status" value="1"/>
</dbReference>
<dbReference type="InterPro" id="IPR000387">
    <property type="entry name" value="Tyr_Pase_dom"/>
</dbReference>
<evidence type="ECO:0000313" key="2">
    <source>
        <dbReference type="EMBL" id="SFO68983.1"/>
    </source>
</evidence>
<evidence type="ECO:0000259" key="1">
    <source>
        <dbReference type="PROSITE" id="PS50056"/>
    </source>
</evidence>
<reference evidence="2 3" key="1">
    <citation type="submission" date="2016-10" db="EMBL/GenBank/DDBJ databases">
        <authorList>
            <person name="de Groot N.N."/>
        </authorList>
    </citation>
    <scope>NUCLEOTIDE SEQUENCE [LARGE SCALE GENOMIC DNA]</scope>
    <source>
        <strain evidence="2 3">CGMCC 1.9157</strain>
    </source>
</reference>
<evidence type="ECO:0000313" key="3">
    <source>
        <dbReference type="Proteomes" id="UP000199236"/>
    </source>
</evidence>
<sequence length="200" mass="22062">MKHKTSRHGLPTDVDAAEAMEDAQSLLIPIIENFGPHRKALYLGNLPAAEDAHALQRANITESLNVSINIFPQDLTLDDGTEIRRYQIGMIDGPGNSPHLLAASVMTLQGLMHGYIEGKPHYPQHHCGNILIHCRGGRSRSVTVLALWMAAFCPDQFASFKDALDHIRIIRALPQSYPLPGMMALADDVLSNRLLPNMSR</sequence>
<dbReference type="RefSeq" id="WP_244544752.1">
    <property type="nucleotide sequence ID" value="NZ_FOVR01000011.1"/>
</dbReference>
<organism evidence="2 3">
    <name type="scientific">Cohaesibacter marisflavi</name>
    <dbReference type="NCBI Taxonomy" id="655353"/>
    <lineage>
        <taxon>Bacteria</taxon>
        <taxon>Pseudomonadati</taxon>
        <taxon>Pseudomonadota</taxon>
        <taxon>Alphaproteobacteria</taxon>
        <taxon>Hyphomicrobiales</taxon>
        <taxon>Cohaesibacteraceae</taxon>
    </lineage>
</organism>
<proteinExistence type="predicted"/>
<keyword evidence="3" id="KW-1185">Reference proteome</keyword>
<dbReference type="InterPro" id="IPR029021">
    <property type="entry name" value="Prot-tyrosine_phosphatase-like"/>
</dbReference>
<dbReference type="AlphaFoldDB" id="A0A1I5J8R1"/>
<accession>A0A1I5J8R1</accession>